<dbReference type="AlphaFoldDB" id="A0A9P4M0K4"/>
<feature type="transmembrane region" description="Helical" evidence="1">
    <location>
        <begin position="78"/>
        <end position="99"/>
    </location>
</feature>
<keyword evidence="1" id="KW-0812">Transmembrane</keyword>
<comment type="caution">
    <text evidence="2">The sequence shown here is derived from an EMBL/GenBank/DDBJ whole genome shotgun (WGS) entry which is preliminary data.</text>
</comment>
<feature type="transmembrane region" description="Helical" evidence="1">
    <location>
        <begin position="185"/>
        <end position="206"/>
    </location>
</feature>
<dbReference type="PANTHER" id="PTHR35179">
    <property type="entry name" value="PROTEIN CBG02620"/>
    <property type="match status" value="1"/>
</dbReference>
<feature type="transmembrane region" description="Helical" evidence="1">
    <location>
        <begin position="212"/>
        <end position="236"/>
    </location>
</feature>
<name>A0A9P4M0K4_9PEZI</name>
<proteinExistence type="predicted"/>
<feature type="transmembrane region" description="Helical" evidence="1">
    <location>
        <begin position="44"/>
        <end position="66"/>
    </location>
</feature>
<gene>
    <name evidence="2" type="ORF">NA57DRAFT_12986</name>
</gene>
<dbReference type="EMBL" id="ML978144">
    <property type="protein sequence ID" value="KAF2092563.1"/>
    <property type="molecule type" value="Genomic_DNA"/>
</dbReference>
<feature type="non-terminal residue" evidence="2">
    <location>
        <position position="243"/>
    </location>
</feature>
<evidence type="ECO:0000256" key="1">
    <source>
        <dbReference type="SAM" id="Phobius"/>
    </source>
</evidence>
<organism evidence="2 3">
    <name type="scientific">Rhizodiscina lignyota</name>
    <dbReference type="NCBI Taxonomy" id="1504668"/>
    <lineage>
        <taxon>Eukaryota</taxon>
        <taxon>Fungi</taxon>
        <taxon>Dikarya</taxon>
        <taxon>Ascomycota</taxon>
        <taxon>Pezizomycotina</taxon>
        <taxon>Dothideomycetes</taxon>
        <taxon>Pleosporomycetidae</taxon>
        <taxon>Aulographales</taxon>
        <taxon>Rhizodiscinaceae</taxon>
        <taxon>Rhizodiscina</taxon>
    </lineage>
</organism>
<feature type="transmembrane region" description="Helical" evidence="1">
    <location>
        <begin position="6"/>
        <end position="23"/>
    </location>
</feature>
<feature type="transmembrane region" description="Helical" evidence="1">
    <location>
        <begin position="111"/>
        <end position="133"/>
    </location>
</feature>
<dbReference type="PANTHER" id="PTHR35179:SF1">
    <property type="entry name" value="INTEGRAL MEMBRANE PROTEIN"/>
    <property type="match status" value="1"/>
</dbReference>
<evidence type="ECO:0000313" key="3">
    <source>
        <dbReference type="Proteomes" id="UP000799772"/>
    </source>
</evidence>
<keyword evidence="3" id="KW-1185">Reference proteome</keyword>
<keyword evidence="1" id="KW-0472">Membrane</keyword>
<protein>
    <submittedName>
        <fullName evidence="2">Uncharacterized protein</fullName>
    </submittedName>
</protein>
<evidence type="ECO:0000313" key="2">
    <source>
        <dbReference type="EMBL" id="KAF2092563.1"/>
    </source>
</evidence>
<dbReference type="Proteomes" id="UP000799772">
    <property type="component" value="Unassembled WGS sequence"/>
</dbReference>
<accession>A0A9P4M0K4</accession>
<dbReference type="OrthoDB" id="3205825at2759"/>
<feature type="transmembrane region" description="Helical" evidence="1">
    <location>
        <begin position="153"/>
        <end position="173"/>
    </location>
</feature>
<keyword evidence="1" id="KW-1133">Transmembrane helix</keyword>
<reference evidence="2" key="1">
    <citation type="journal article" date="2020" name="Stud. Mycol.">
        <title>101 Dothideomycetes genomes: a test case for predicting lifestyles and emergence of pathogens.</title>
        <authorList>
            <person name="Haridas S."/>
            <person name="Albert R."/>
            <person name="Binder M."/>
            <person name="Bloem J."/>
            <person name="Labutti K."/>
            <person name="Salamov A."/>
            <person name="Andreopoulos B."/>
            <person name="Baker S."/>
            <person name="Barry K."/>
            <person name="Bills G."/>
            <person name="Bluhm B."/>
            <person name="Cannon C."/>
            <person name="Castanera R."/>
            <person name="Culley D."/>
            <person name="Daum C."/>
            <person name="Ezra D."/>
            <person name="Gonzalez J."/>
            <person name="Henrissat B."/>
            <person name="Kuo A."/>
            <person name="Liang C."/>
            <person name="Lipzen A."/>
            <person name="Lutzoni F."/>
            <person name="Magnuson J."/>
            <person name="Mondo S."/>
            <person name="Nolan M."/>
            <person name="Ohm R."/>
            <person name="Pangilinan J."/>
            <person name="Park H.-J."/>
            <person name="Ramirez L."/>
            <person name="Alfaro M."/>
            <person name="Sun H."/>
            <person name="Tritt A."/>
            <person name="Yoshinaga Y."/>
            <person name="Zwiers L.-H."/>
            <person name="Turgeon B."/>
            <person name="Goodwin S."/>
            <person name="Spatafora J."/>
            <person name="Crous P."/>
            <person name="Grigoriev I."/>
        </authorList>
    </citation>
    <scope>NUCLEOTIDE SEQUENCE</scope>
    <source>
        <strain evidence="2">CBS 133067</strain>
    </source>
</reference>
<sequence length="243" mass="28082">MDLATVFFGLFLGLFAPTSIKVFRQSWVIWSRTRRLTNVYVFMIWAETVVNLIFAITTYLFIQGVIPSCFNWVVCQTVLLWTLQVQLLTQIIANRVALIMVDKHKSRLMKWLLFGLVGVVNISVFVIWIPAHMEISPFWVNFNSIWERLEKCFFLVVDCGLNFFFLYLVRFNLIAKGLTKYSRLFQFNAFIVCVSIAMDGLLLGLLSLKNSYIYVQFAPVAYIVKLNIELTMAVLISKVARSA</sequence>